<evidence type="ECO:0000256" key="24">
    <source>
        <dbReference type="RuleBase" id="RU000682"/>
    </source>
</evidence>
<dbReference type="GO" id="GO:0003677">
    <property type="term" value="F:DNA binding"/>
    <property type="evidence" value="ECO:0007669"/>
    <property type="project" value="UniProtKB-UniRule"/>
</dbReference>
<name>A0A0P7X905_SCLFO</name>
<sequence>MVACNRYILCAYSGLRASDRLAGLQWGGTEPSNSLRGALRCQVVAGPGLGGAKRSDGFGRGLPWGSSPAWSPLQHAGIPPGIIVYKGCSVIHSTEDILDTNTRLGHVTTRGGEELPGRGRKQRAARSAACLGLLLLLGAWELPPRTEARGPPLHPTPPPPGSVAMFGPGQLVSALAPAVFHPATAHFYPAFPSRLGSTHISGLLVPSPLVSYDVLQSYLQPEPCKQALILATQAAGLVGITDYKDELRPVKQRRARANYSSWQLEELEKAFETTHYPDIFMREALALRLDLIEARVQVWFQNRRAKMRRQMKAQGREVDKLEDKDCEEAPIQSNHNARDPESSDNEPWENRRHEKRSPTRVQGQAPTPPVHAQRSGSRKQEGTTQGSSPEELRSCSIAKLRAKARKHEAEIHSTAAKSGLELQVYTEATLADVGTPPGDSVMAAVKALQQWCRVQCEGYRDVAITNMTTSFRDGLAFCALIHKHRPDLINYDSLQKEDIYENNKLAFNVAEEKLGIPALLDAEDMVALKVPDRLSILTYVSQYYNYFHGRSPIGGMAGVKRPAEDSKEQPPGKKCEPVVAKPFPGKPTADSRTPHAVSPSIASTVTPKPRETKPAEQVLVEHSKKGGGTLSSTCAVCKNHVHLVQRHLVDGKLYHRNCFKCKECSNILLSGTYKAGPEPGTFICTSHQTPLKGRETLTAGPAKTGPVTNKVASGWAAVNKESSPTTQPSTANTRPINPRPSSATPTPVKAWTPLAEKTQTARQKFFESPANAAENSKPTNPTLASRWPSFSTESTGTNKVPQSVEDQKKEKAKLLISKKLMDENSNNSNTTHSLGPKPADNRLVHIARVKFKLSRLQNQIDVCQILTV</sequence>
<keyword evidence="13 23" id="KW-0862">Zinc</keyword>
<organism evidence="30 31">
    <name type="scientific">Scleropages formosus</name>
    <name type="common">Asian bonytongue</name>
    <name type="synonym">Osteoglossum formosum</name>
    <dbReference type="NCBI Taxonomy" id="113540"/>
    <lineage>
        <taxon>Eukaryota</taxon>
        <taxon>Metazoa</taxon>
        <taxon>Chordata</taxon>
        <taxon>Craniata</taxon>
        <taxon>Vertebrata</taxon>
        <taxon>Euteleostomi</taxon>
        <taxon>Actinopterygii</taxon>
        <taxon>Neopterygii</taxon>
        <taxon>Teleostei</taxon>
        <taxon>Osteoglossocephala</taxon>
        <taxon>Osteoglossomorpha</taxon>
        <taxon>Osteoglossiformes</taxon>
        <taxon>Osteoglossidae</taxon>
        <taxon>Scleropages</taxon>
    </lineage>
</organism>
<dbReference type="PROSITE" id="PS50803">
    <property type="entry name" value="OAR"/>
    <property type="match status" value="1"/>
</dbReference>
<keyword evidence="7" id="KW-1003">Cell membrane</keyword>
<accession>A0A0P7X905</accession>
<dbReference type="FunFam" id="1.10.10.60:FF:000304">
    <property type="entry name" value="Visual system homeobox"/>
    <property type="match status" value="1"/>
</dbReference>
<keyword evidence="15" id="KW-0175">Coiled coil</keyword>
<dbReference type="CDD" id="cd09444">
    <property type="entry name" value="LIM_Mical_like_1"/>
    <property type="match status" value="1"/>
</dbReference>
<evidence type="ECO:0000256" key="18">
    <source>
        <dbReference type="ARBA" id="ARBA00023155"/>
    </source>
</evidence>
<comment type="subcellular location">
    <subcellularLocation>
        <location evidence="3">Cell membrane</location>
        <topology evidence="3">Peripheral membrane protein</topology>
    </subcellularLocation>
    <subcellularLocation>
        <location evidence="5">Cell projection</location>
    </subcellularLocation>
    <subcellularLocation>
        <location evidence="4">Cytoplasm</location>
        <location evidence="4">Cytoskeleton</location>
    </subcellularLocation>
    <subcellularLocation>
        <location evidence="1 22 24">Nucleus</location>
    </subcellularLocation>
    <subcellularLocation>
        <location evidence="2">Recycling endosome</location>
    </subcellularLocation>
</comment>
<keyword evidence="19" id="KW-0206">Cytoskeleton</keyword>
<dbReference type="GO" id="GO:0042995">
    <property type="term" value="C:cell projection"/>
    <property type="evidence" value="ECO:0007669"/>
    <property type="project" value="UniProtKB-SubCell"/>
</dbReference>
<evidence type="ECO:0000256" key="13">
    <source>
        <dbReference type="ARBA" id="ARBA00022833"/>
    </source>
</evidence>
<comment type="caution">
    <text evidence="30">The sequence shown here is derived from an EMBL/GenBank/DDBJ whole genome shotgun (WGS) entry which is preliminary data.</text>
</comment>
<evidence type="ECO:0000256" key="22">
    <source>
        <dbReference type="PROSITE-ProRule" id="PRU00108"/>
    </source>
</evidence>
<keyword evidence="14 23" id="KW-0440">LIM domain</keyword>
<evidence type="ECO:0000259" key="27">
    <source>
        <dbReference type="PROSITE" id="PS50023"/>
    </source>
</evidence>
<dbReference type="Pfam" id="PF00046">
    <property type="entry name" value="Homeodomain"/>
    <property type="match status" value="1"/>
</dbReference>
<dbReference type="InterPro" id="IPR001715">
    <property type="entry name" value="CH_dom"/>
</dbReference>
<evidence type="ECO:0000259" key="28">
    <source>
        <dbReference type="PROSITE" id="PS50071"/>
    </source>
</evidence>
<dbReference type="GO" id="GO:0055037">
    <property type="term" value="C:recycling endosome"/>
    <property type="evidence" value="ECO:0007669"/>
    <property type="project" value="UniProtKB-SubCell"/>
</dbReference>
<dbReference type="Pfam" id="PF00412">
    <property type="entry name" value="LIM"/>
    <property type="match status" value="1"/>
</dbReference>
<evidence type="ECO:0000256" key="19">
    <source>
        <dbReference type="ARBA" id="ARBA00023212"/>
    </source>
</evidence>
<feature type="compositionally biased region" description="Polar residues" evidence="25">
    <location>
        <begin position="720"/>
        <end position="745"/>
    </location>
</feature>
<evidence type="ECO:0000256" key="15">
    <source>
        <dbReference type="ARBA" id="ARBA00023054"/>
    </source>
</evidence>
<evidence type="ECO:0000313" key="31">
    <source>
        <dbReference type="Proteomes" id="UP000034805"/>
    </source>
</evidence>
<dbReference type="AlphaFoldDB" id="A0A0P7X905"/>
<evidence type="ECO:0000256" key="3">
    <source>
        <dbReference type="ARBA" id="ARBA00004202"/>
    </source>
</evidence>
<dbReference type="SMART" id="SM00132">
    <property type="entry name" value="LIM"/>
    <property type="match status" value="1"/>
</dbReference>
<dbReference type="SUPFAM" id="SSF57716">
    <property type="entry name" value="Glucocorticoid receptor-like (DNA-binding domain)"/>
    <property type="match status" value="1"/>
</dbReference>
<evidence type="ECO:0000256" key="16">
    <source>
        <dbReference type="ARBA" id="ARBA00023125"/>
    </source>
</evidence>
<keyword evidence="18 22" id="KW-0371">Homeobox</keyword>
<evidence type="ECO:0000256" key="6">
    <source>
        <dbReference type="ARBA" id="ARBA00022473"/>
    </source>
</evidence>
<keyword evidence="12" id="KW-0967">Endosome</keyword>
<dbReference type="Pfam" id="PF03826">
    <property type="entry name" value="OAR"/>
    <property type="match status" value="1"/>
</dbReference>
<evidence type="ECO:0000256" key="4">
    <source>
        <dbReference type="ARBA" id="ARBA00004245"/>
    </source>
</evidence>
<evidence type="ECO:0000256" key="7">
    <source>
        <dbReference type="ARBA" id="ARBA00022475"/>
    </source>
</evidence>
<evidence type="ECO:0000256" key="14">
    <source>
        <dbReference type="ARBA" id="ARBA00023038"/>
    </source>
</evidence>
<feature type="DNA-binding region" description="Homeobox" evidence="22">
    <location>
        <begin position="252"/>
        <end position="311"/>
    </location>
</feature>
<evidence type="ECO:0000256" key="9">
    <source>
        <dbReference type="ARBA" id="ARBA00022553"/>
    </source>
</evidence>
<dbReference type="SMART" id="SM00389">
    <property type="entry name" value="HOX"/>
    <property type="match status" value="1"/>
</dbReference>
<dbReference type="CDD" id="cd00086">
    <property type="entry name" value="homeodomain"/>
    <property type="match status" value="1"/>
</dbReference>
<dbReference type="Gene3D" id="1.10.10.60">
    <property type="entry name" value="Homeodomain-like"/>
    <property type="match status" value="1"/>
</dbReference>
<evidence type="ECO:0000256" key="20">
    <source>
        <dbReference type="ARBA" id="ARBA00023242"/>
    </source>
</evidence>
<dbReference type="Proteomes" id="UP000034805">
    <property type="component" value="Unassembled WGS sequence"/>
</dbReference>
<feature type="region of interest" description="Disordered" evidence="25">
    <location>
        <begin position="308"/>
        <end position="394"/>
    </location>
</feature>
<protein>
    <recommendedName>
        <fullName evidence="32">MICAL-like protein 2-like</fullName>
    </recommendedName>
</protein>
<keyword evidence="6" id="KW-0217">Developmental protein</keyword>
<keyword evidence="9" id="KW-0597">Phosphoprotein</keyword>
<dbReference type="InterPro" id="IPR017970">
    <property type="entry name" value="Homeobox_CS"/>
</dbReference>
<feature type="region of interest" description="Disordered" evidence="25">
    <location>
        <begin position="768"/>
        <end position="839"/>
    </location>
</feature>
<evidence type="ECO:0000256" key="5">
    <source>
        <dbReference type="ARBA" id="ARBA00004316"/>
    </source>
</evidence>
<dbReference type="PANTHER" id="PTHR23167:SF87">
    <property type="entry name" value="MICAL-LIKE PROTEIN 2"/>
    <property type="match status" value="1"/>
</dbReference>
<evidence type="ECO:0000256" key="2">
    <source>
        <dbReference type="ARBA" id="ARBA00004172"/>
    </source>
</evidence>
<dbReference type="Gene3D" id="2.10.110.10">
    <property type="entry name" value="Cysteine Rich Protein"/>
    <property type="match status" value="1"/>
</dbReference>
<dbReference type="STRING" id="113540.ENSSFOP00015049644"/>
<feature type="compositionally biased region" description="Polar residues" evidence="25">
    <location>
        <begin position="773"/>
        <end position="801"/>
    </location>
</feature>
<evidence type="ECO:0000256" key="10">
    <source>
        <dbReference type="ARBA" id="ARBA00022723"/>
    </source>
</evidence>
<reference evidence="30 31" key="1">
    <citation type="submission" date="2015-08" db="EMBL/GenBank/DDBJ databases">
        <title>The genome of the Asian arowana (Scleropages formosus).</title>
        <authorList>
            <person name="Tan M.H."/>
            <person name="Gan H.M."/>
            <person name="Croft L.J."/>
            <person name="Austin C.M."/>
        </authorList>
    </citation>
    <scope>NUCLEOTIDE SEQUENCE [LARGE SCALE GENOMIC DNA]</scope>
    <source>
        <strain evidence="30">Aro1</strain>
    </source>
</reference>
<evidence type="ECO:0000256" key="12">
    <source>
        <dbReference type="ARBA" id="ARBA00022753"/>
    </source>
</evidence>
<dbReference type="InterPro" id="IPR050540">
    <property type="entry name" value="F-actin_Monoox_Mical"/>
</dbReference>
<feature type="region of interest" description="Disordered" evidence="25">
    <location>
        <begin position="718"/>
        <end position="750"/>
    </location>
</feature>
<dbReference type="CDD" id="cd21253">
    <property type="entry name" value="CH_MICALL2"/>
    <property type="match status" value="1"/>
</dbReference>
<proteinExistence type="predicted"/>
<keyword evidence="21" id="KW-0966">Cell projection</keyword>
<feature type="domain" description="Homeobox" evidence="28">
    <location>
        <begin position="250"/>
        <end position="310"/>
    </location>
</feature>
<evidence type="ECO:0000259" key="29">
    <source>
        <dbReference type="PROSITE" id="PS50803"/>
    </source>
</evidence>
<dbReference type="PANTHER" id="PTHR23167">
    <property type="entry name" value="CALPONIN HOMOLOGY DOMAIN-CONTAINING PROTEIN DDB_G0272472-RELATED"/>
    <property type="match status" value="1"/>
</dbReference>
<dbReference type="InterPro" id="IPR036872">
    <property type="entry name" value="CH_dom_sf"/>
</dbReference>
<feature type="domain" description="OAR" evidence="29">
    <location>
        <begin position="395"/>
        <end position="408"/>
    </location>
</feature>
<dbReference type="InterPro" id="IPR009057">
    <property type="entry name" value="Homeodomain-like_sf"/>
</dbReference>
<dbReference type="GO" id="GO:0005856">
    <property type="term" value="C:cytoskeleton"/>
    <property type="evidence" value="ECO:0007669"/>
    <property type="project" value="UniProtKB-SubCell"/>
</dbReference>
<dbReference type="GO" id="GO:0005886">
    <property type="term" value="C:plasma membrane"/>
    <property type="evidence" value="ECO:0007669"/>
    <property type="project" value="UniProtKB-SubCell"/>
</dbReference>
<feature type="region of interest" description="Disordered" evidence="25">
    <location>
        <begin position="559"/>
        <end position="616"/>
    </location>
</feature>
<dbReference type="PROSITE" id="PS00478">
    <property type="entry name" value="LIM_DOMAIN_1"/>
    <property type="match status" value="1"/>
</dbReference>
<feature type="domain" description="LIM zinc-binding" evidence="27">
    <location>
        <begin position="632"/>
        <end position="694"/>
    </location>
</feature>
<keyword evidence="11" id="KW-0677">Repeat</keyword>
<keyword evidence="16 22" id="KW-0238">DNA-binding</keyword>
<evidence type="ECO:0000256" key="21">
    <source>
        <dbReference type="ARBA" id="ARBA00023273"/>
    </source>
</evidence>
<keyword evidence="17" id="KW-0472">Membrane</keyword>
<keyword evidence="8" id="KW-0963">Cytoplasm</keyword>
<dbReference type="PROSITE" id="PS50023">
    <property type="entry name" value="LIM_DOMAIN_2"/>
    <property type="match status" value="1"/>
</dbReference>
<gene>
    <name evidence="30" type="ORF">Z043_110139</name>
</gene>
<feature type="domain" description="Calponin-homology (CH)" evidence="26">
    <location>
        <begin position="442"/>
        <end position="548"/>
    </location>
</feature>
<keyword evidence="10 23" id="KW-0479">Metal-binding</keyword>
<evidence type="ECO:0000256" key="8">
    <source>
        <dbReference type="ARBA" id="ARBA00022490"/>
    </source>
</evidence>
<evidence type="ECO:0008006" key="32">
    <source>
        <dbReference type="Google" id="ProtNLM"/>
    </source>
</evidence>
<dbReference type="PROSITE" id="PS50021">
    <property type="entry name" value="CH"/>
    <property type="match status" value="1"/>
</dbReference>
<dbReference type="InterPro" id="IPR001781">
    <property type="entry name" value="Znf_LIM"/>
</dbReference>
<dbReference type="FunFam" id="1.10.418.10:FF:000055">
    <property type="entry name" value="MICAL-like protein 2"/>
    <property type="match status" value="1"/>
</dbReference>
<keyword evidence="20 22" id="KW-0539">Nucleus</keyword>
<dbReference type="PROSITE" id="PS50071">
    <property type="entry name" value="HOMEOBOX_2"/>
    <property type="match status" value="1"/>
</dbReference>
<evidence type="ECO:0000256" key="17">
    <source>
        <dbReference type="ARBA" id="ARBA00023136"/>
    </source>
</evidence>
<evidence type="ECO:0000256" key="1">
    <source>
        <dbReference type="ARBA" id="ARBA00004123"/>
    </source>
</evidence>
<dbReference type="EMBL" id="JARO02003197">
    <property type="protein sequence ID" value="KPP70989.1"/>
    <property type="molecule type" value="Genomic_DNA"/>
</dbReference>
<evidence type="ECO:0000259" key="26">
    <source>
        <dbReference type="PROSITE" id="PS50021"/>
    </source>
</evidence>
<dbReference type="SUPFAM" id="SSF46689">
    <property type="entry name" value="Homeodomain-like"/>
    <property type="match status" value="1"/>
</dbReference>
<feature type="compositionally biased region" description="Polar residues" evidence="25">
    <location>
        <begin position="823"/>
        <end position="833"/>
    </location>
</feature>
<feature type="compositionally biased region" description="Basic and acidic residues" evidence="25">
    <location>
        <begin position="314"/>
        <end position="323"/>
    </location>
</feature>
<dbReference type="GO" id="GO:0005634">
    <property type="term" value="C:nucleus"/>
    <property type="evidence" value="ECO:0007669"/>
    <property type="project" value="UniProtKB-SubCell"/>
</dbReference>
<evidence type="ECO:0000256" key="25">
    <source>
        <dbReference type="SAM" id="MobiDB-lite"/>
    </source>
</evidence>
<dbReference type="Gene3D" id="1.10.418.10">
    <property type="entry name" value="Calponin-like domain"/>
    <property type="match status" value="1"/>
</dbReference>
<dbReference type="SMART" id="SM00033">
    <property type="entry name" value="CH"/>
    <property type="match status" value="1"/>
</dbReference>
<evidence type="ECO:0000256" key="11">
    <source>
        <dbReference type="ARBA" id="ARBA00022737"/>
    </source>
</evidence>
<feature type="compositionally biased region" description="Basic and acidic residues" evidence="25">
    <location>
        <begin position="561"/>
        <end position="576"/>
    </location>
</feature>
<dbReference type="GO" id="GO:0000981">
    <property type="term" value="F:DNA-binding transcription factor activity, RNA polymerase II-specific"/>
    <property type="evidence" value="ECO:0007669"/>
    <property type="project" value="InterPro"/>
</dbReference>
<evidence type="ECO:0000313" key="30">
    <source>
        <dbReference type="EMBL" id="KPP70989.1"/>
    </source>
</evidence>
<dbReference type="InterPro" id="IPR001356">
    <property type="entry name" value="HD"/>
</dbReference>
<dbReference type="PROSITE" id="PS00027">
    <property type="entry name" value="HOMEOBOX_1"/>
    <property type="match status" value="1"/>
</dbReference>
<evidence type="ECO:0000256" key="23">
    <source>
        <dbReference type="PROSITE-ProRule" id="PRU00125"/>
    </source>
</evidence>
<dbReference type="Pfam" id="PF00307">
    <property type="entry name" value="CH"/>
    <property type="match status" value="1"/>
</dbReference>
<dbReference type="InterPro" id="IPR003654">
    <property type="entry name" value="OAR_dom"/>
</dbReference>
<dbReference type="GO" id="GO:0046872">
    <property type="term" value="F:metal ion binding"/>
    <property type="evidence" value="ECO:0007669"/>
    <property type="project" value="UniProtKB-KW"/>
</dbReference>
<dbReference type="SUPFAM" id="SSF47576">
    <property type="entry name" value="Calponin-homology domain, CH-domain"/>
    <property type="match status" value="1"/>
</dbReference>